<dbReference type="InterPro" id="IPR047215">
    <property type="entry name" value="Galactose_mutarotase-like"/>
</dbReference>
<dbReference type="SUPFAM" id="SSF74650">
    <property type="entry name" value="Galactose mutarotase-like"/>
    <property type="match status" value="1"/>
</dbReference>
<evidence type="ECO:0000313" key="4">
    <source>
        <dbReference type="EMBL" id="GHA58708.1"/>
    </source>
</evidence>
<evidence type="ECO:0000256" key="2">
    <source>
        <dbReference type="ARBA" id="ARBA00023235"/>
    </source>
</evidence>
<evidence type="ECO:0000313" key="5">
    <source>
        <dbReference type="Proteomes" id="UP000634455"/>
    </source>
</evidence>
<reference evidence="5" key="1">
    <citation type="journal article" date="2019" name="Int. J. Syst. Evol. Microbiol.">
        <title>The Global Catalogue of Microorganisms (GCM) 10K type strain sequencing project: providing services to taxonomists for standard genome sequencing and annotation.</title>
        <authorList>
            <consortium name="The Broad Institute Genomics Platform"/>
            <consortium name="The Broad Institute Genome Sequencing Center for Infectious Disease"/>
            <person name="Wu L."/>
            <person name="Ma J."/>
        </authorList>
    </citation>
    <scope>NUCLEOTIDE SEQUENCE [LARGE SCALE GENOMIC DNA]</scope>
    <source>
        <strain evidence="5">KCTC 32465</strain>
    </source>
</reference>
<evidence type="ECO:0000256" key="1">
    <source>
        <dbReference type="ARBA" id="ARBA00006206"/>
    </source>
</evidence>
<dbReference type="InterPro" id="IPR014718">
    <property type="entry name" value="GH-type_carb-bd"/>
</dbReference>
<dbReference type="InterPro" id="IPR008183">
    <property type="entry name" value="Aldose_1/G6P_1-epimerase"/>
</dbReference>
<keyword evidence="3" id="KW-0119">Carbohydrate metabolism</keyword>
<keyword evidence="5" id="KW-1185">Reference proteome</keyword>
<dbReference type="EMBL" id="BMZF01000008">
    <property type="protein sequence ID" value="GHA58708.1"/>
    <property type="molecule type" value="Genomic_DNA"/>
</dbReference>
<dbReference type="RefSeq" id="WP_189641110.1">
    <property type="nucleotide sequence ID" value="NZ_BMZF01000008.1"/>
</dbReference>
<accession>A0ABQ3D613</accession>
<comment type="similarity">
    <text evidence="1">Belongs to the aldose epimerase family.</text>
</comment>
<gene>
    <name evidence="4" type="ORF">GCM10008927_25440</name>
</gene>
<keyword evidence="2" id="KW-0413">Isomerase</keyword>
<name>A0ABQ3D613_9RHOB</name>
<dbReference type="PANTHER" id="PTHR10091:SF0">
    <property type="entry name" value="GALACTOSE MUTAROTASE"/>
    <property type="match status" value="1"/>
</dbReference>
<sequence length="308" mass="33945">MVQVDKFGDIDGAPVWCATLKSDTMMVQVLSFGATTKSLQRQGQNLILGYADLQGYVADQNHMGVIAGRVANRTAYGAFSLNGKPYQLECNNGAHHLHGGATGFGRRVWDLEKDSHDNAIQLRLHSPHLDAGYPETVDVSLKITLKDSTLAYELDALPSGETPINLAQHNYYNLGGKLSDHTLQVNATGRCEVDDTLIPTGIISPMSDTYFNELTRSKIDHNFVLRHNDEPSAVFIGEHSKMEIYTDQPGLQVYTGHGLSPPFSPYDALCLEPQYFPDCLNQPTFQSCIHSPDLPYSQKTTLAFSKPT</sequence>
<organism evidence="4 5">
    <name type="scientific">Paramylibacter ulvae</name>
    <dbReference type="NCBI Taxonomy" id="1651968"/>
    <lineage>
        <taxon>Bacteria</taxon>
        <taxon>Pseudomonadati</taxon>
        <taxon>Pseudomonadota</taxon>
        <taxon>Alphaproteobacteria</taxon>
        <taxon>Rhodobacterales</taxon>
        <taxon>Paracoccaceae</taxon>
        <taxon>Paramylibacter</taxon>
    </lineage>
</organism>
<dbReference type="Gene3D" id="2.70.98.10">
    <property type="match status" value="1"/>
</dbReference>
<evidence type="ECO:0000256" key="3">
    <source>
        <dbReference type="ARBA" id="ARBA00023277"/>
    </source>
</evidence>
<comment type="caution">
    <text evidence="4">The sequence shown here is derived from an EMBL/GenBank/DDBJ whole genome shotgun (WGS) entry which is preliminary data.</text>
</comment>
<dbReference type="CDD" id="cd09019">
    <property type="entry name" value="galactose_mutarotase_like"/>
    <property type="match status" value="1"/>
</dbReference>
<proteinExistence type="inferred from homology"/>
<dbReference type="PANTHER" id="PTHR10091">
    <property type="entry name" value="ALDOSE-1-EPIMERASE"/>
    <property type="match status" value="1"/>
</dbReference>
<dbReference type="Pfam" id="PF01263">
    <property type="entry name" value="Aldose_epim"/>
    <property type="match status" value="1"/>
</dbReference>
<protein>
    <submittedName>
        <fullName evidence="4">Aldose 1-epimerase</fullName>
    </submittedName>
</protein>
<dbReference type="InterPro" id="IPR011013">
    <property type="entry name" value="Gal_mutarotase_sf_dom"/>
</dbReference>
<dbReference type="Proteomes" id="UP000634455">
    <property type="component" value="Unassembled WGS sequence"/>
</dbReference>